<dbReference type="AlphaFoldDB" id="A0A6L5P5L0"/>
<dbReference type="RefSeq" id="WP_153705215.1">
    <property type="nucleotide sequence ID" value="NZ_JAJGTZ010000042.1"/>
</dbReference>
<proteinExistence type="predicted"/>
<accession>A0A6L5P5L0</accession>
<sequence>MVKIKKKNGIMYWPSTPKFLLMAEQLHLTPDFNHRPETMDEEHENIKLLPPQLLSSLVATGPYEGYQKERLNFTNNGIYQYIKCIARNVAQIDVHSLLPTMAYQLGLLDEGHKKLFLEKKEIEADTHYPKNKRLVAKRRRIKLQLNKYCSTIGETKVEHSINRFKAMYSGMNMVFDMLNYWGLSNVINCVNDGFIVTNFNEEKFEQFKEKYSKKIKYLTFSIKQYDYCLVKNDLEYLLINNDGDYKCRNRQFGQNSVYELLTGKSLKYETVSFDGKALLEAERIEKEAMEVCKNLFLKTNH</sequence>
<organism evidence="1 2">
    <name type="scientific">Limosilactobacillus reuteri</name>
    <name type="common">Lactobacillus reuteri</name>
    <dbReference type="NCBI Taxonomy" id="1598"/>
    <lineage>
        <taxon>Bacteria</taxon>
        <taxon>Bacillati</taxon>
        <taxon>Bacillota</taxon>
        <taxon>Bacilli</taxon>
        <taxon>Lactobacillales</taxon>
        <taxon>Lactobacillaceae</taxon>
        <taxon>Limosilactobacillus</taxon>
    </lineage>
</organism>
<dbReference type="EMBL" id="WJNA01000028">
    <property type="protein sequence ID" value="MRH09755.1"/>
    <property type="molecule type" value="Genomic_DNA"/>
</dbReference>
<evidence type="ECO:0000313" key="1">
    <source>
        <dbReference type="EMBL" id="MRH09755.1"/>
    </source>
</evidence>
<comment type="caution">
    <text evidence="1">The sequence shown here is derived from an EMBL/GenBank/DDBJ whole genome shotgun (WGS) entry which is preliminary data.</text>
</comment>
<name>A0A6L5P5L0_LIMRT</name>
<protein>
    <submittedName>
        <fullName evidence="1">Uncharacterized protein</fullName>
    </submittedName>
</protein>
<gene>
    <name evidence="1" type="ORF">GIX81_09995</name>
</gene>
<dbReference type="Proteomes" id="UP000472879">
    <property type="component" value="Unassembled WGS sequence"/>
</dbReference>
<evidence type="ECO:0000313" key="2">
    <source>
        <dbReference type="Proteomes" id="UP000472879"/>
    </source>
</evidence>
<reference evidence="1 2" key="1">
    <citation type="submission" date="2019-11" db="EMBL/GenBank/DDBJ databases">
        <title>Draft genome sequence of 12 host-associated Lactobacillus reuteri rodent strains.</title>
        <authorList>
            <person name="Zhang S."/>
            <person name="Ozcam M."/>
            <person name="Van Pijkeren J.P."/>
        </authorList>
    </citation>
    <scope>NUCLEOTIDE SEQUENCE [LARGE SCALE GENOMIC DNA]</scope>
    <source>
        <strain evidence="1 2">Lr4020</strain>
    </source>
</reference>